<dbReference type="NCBIfam" id="TIGR01515">
    <property type="entry name" value="branching_enzym"/>
    <property type="match status" value="1"/>
</dbReference>
<feature type="active site" description="Nucleophile" evidence="12">
    <location>
        <position position="298"/>
    </location>
</feature>
<dbReference type="SUPFAM" id="SSF81296">
    <property type="entry name" value="E set domains"/>
    <property type="match status" value="1"/>
</dbReference>
<comment type="function">
    <text evidence="2">Catalyzes the formation of the alpha-1,6-glucosidic linkages in glycogen by scission of a 1,4-alpha-linked oligosaccharide from growing alpha-1,4-glucan chains and the subsequent attachment of the oligosaccharide to the alpha-1,6 position.</text>
</comment>
<name>A0A1E8GKG8_9LACT</name>
<keyword evidence="10" id="KW-0119">Carbohydrate metabolism</keyword>
<dbReference type="GO" id="GO:0043169">
    <property type="term" value="F:cation binding"/>
    <property type="evidence" value="ECO:0007669"/>
    <property type="project" value="InterPro"/>
</dbReference>
<keyword evidence="15" id="KW-1185">Reference proteome</keyword>
<dbReference type="PIRSF" id="PIRSF000463">
    <property type="entry name" value="GlgB"/>
    <property type="match status" value="1"/>
</dbReference>
<keyword evidence="8" id="KW-0808">Transferase</keyword>
<feature type="active site" description="Proton donor" evidence="12">
    <location>
        <position position="349"/>
    </location>
</feature>
<dbReference type="GO" id="GO:0004553">
    <property type="term" value="F:hydrolase activity, hydrolyzing O-glycosyl compounds"/>
    <property type="evidence" value="ECO:0007669"/>
    <property type="project" value="InterPro"/>
</dbReference>
<evidence type="ECO:0000256" key="1">
    <source>
        <dbReference type="ARBA" id="ARBA00000826"/>
    </source>
</evidence>
<evidence type="ECO:0000256" key="6">
    <source>
        <dbReference type="ARBA" id="ARBA00022600"/>
    </source>
</evidence>
<dbReference type="InterPro" id="IPR037439">
    <property type="entry name" value="Branching_enzy"/>
</dbReference>
<dbReference type="InterPro" id="IPR006047">
    <property type="entry name" value="GH13_cat_dom"/>
</dbReference>
<evidence type="ECO:0000313" key="14">
    <source>
        <dbReference type="EMBL" id="OFI48755.1"/>
    </source>
</evidence>
<dbReference type="AlphaFoldDB" id="A0A1E8GKG8"/>
<evidence type="ECO:0000256" key="4">
    <source>
        <dbReference type="ARBA" id="ARBA00009000"/>
    </source>
</evidence>
<dbReference type="Gene3D" id="3.20.20.80">
    <property type="entry name" value="Glycosidases"/>
    <property type="match status" value="1"/>
</dbReference>
<dbReference type="InterPro" id="IPR044143">
    <property type="entry name" value="GlgB_N_E_set_prok"/>
</dbReference>
<dbReference type="Pfam" id="PF02806">
    <property type="entry name" value="Alpha-amylase_C"/>
    <property type="match status" value="1"/>
</dbReference>
<organism evidence="14 15">
    <name type="scientific">Floricoccus tropicus</name>
    <dbReference type="NCBI Taxonomy" id="1859473"/>
    <lineage>
        <taxon>Bacteria</taxon>
        <taxon>Bacillati</taxon>
        <taxon>Bacillota</taxon>
        <taxon>Bacilli</taxon>
        <taxon>Lactobacillales</taxon>
        <taxon>Streptococcaceae</taxon>
        <taxon>Floricoccus</taxon>
    </lineage>
</organism>
<dbReference type="SUPFAM" id="SSF51445">
    <property type="entry name" value="(Trans)glycosidases"/>
    <property type="match status" value="1"/>
</dbReference>
<dbReference type="InterPro" id="IPR006048">
    <property type="entry name" value="A-amylase/branching_C"/>
</dbReference>
<dbReference type="EMBL" id="MKIR01000024">
    <property type="protein sequence ID" value="OFI48755.1"/>
    <property type="molecule type" value="Genomic_DNA"/>
</dbReference>
<evidence type="ECO:0000256" key="10">
    <source>
        <dbReference type="ARBA" id="ARBA00023277"/>
    </source>
</evidence>
<comment type="similarity">
    <text evidence="4">Belongs to the glycosyl hydrolase 13 family. GlgB subfamily.</text>
</comment>
<keyword evidence="9" id="KW-0320">Glycogen biosynthesis</keyword>
<dbReference type="Proteomes" id="UP000178622">
    <property type="component" value="Unassembled WGS sequence"/>
</dbReference>
<evidence type="ECO:0000259" key="13">
    <source>
        <dbReference type="SMART" id="SM00642"/>
    </source>
</evidence>
<dbReference type="SMART" id="SM00642">
    <property type="entry name" value="Aamy"/>
    <property type="match status" value="1"/>
</dbReference>
<feature type="domain" description="Glycosyl hydrolase family 13 catalytic" evidence="13">
    <location>
        <begin position="141"/>
        <end position="499"/>
    </location>
</feature>
<dbReference type="Pfam" id="PF02922">
    <property type="entry name" value="CBM_48"/>
    <property type="match status" value="1"/>
</dbReference>
<evidence type="ECO:0000256" key="11">
    <source>
        <dbReference type="NCBIfam" id="TIGR01515"/>
    </source>
</evidence>
<evidence type="ECO:0000313" key="15">
    <source>
        <dbReference type="Proteomes" id="UP000178622"/>
    </source>
</evidence>
<keyword evidence="6" id="KW-0321">Glycogen metabolism</keyword>
<dbReference type="InterPro" id="IPR017853">
    <property type="entry name" value="GH"/>
</dbReference>
<dbReference type="InterPro" id="IPR013780">
    <property type="entry name" value="Glyco_hydro_b"/>
</dbReference>
<dbReference type="SUPFAM" id="SSF51011">
    <property type="entry name" value="Glycosyl hydrolase domain"/>
    <property type="match status" value="1"/>
</dbReference>
<dbReference type="InterPro" id="IPR004193">
    <property type="entry name" value="Glyco_hydro_13_N"/>
</dbReference>
<evidence type="ECO:0000256" key="5">
    <source>
        <dbReference type="ARBA" id="ARBA00012541"/>
    </source>
</evidence>
<dbReference type="CDD" id="cd11322">
    <property type="entry name" value="AmyAc_Glg_BE"/>
    <property type="match status" value="1"/>
</dbReference>
<dbReference type="GO" id="GO:0005978">
    <property type="term" value="P:glycogen biosynthetic process"/>
    <property type="evidence" value="ECO:0007669"/>
    <property type="project" value="UniProtKB-UniRule"/>
</dbReference>
<dbReference type="STRING" id="1859473.BG261_07125"/>
<dbReference type="GO" id="GO:0005829">
    <property type="term" value="C:cytosol"/>
    <property type="evidence" value="ECO:0007669"/>
    <property type="project" value="TreeGrafter"/>
</dbReference>
<dbReference type="UniPathway" id="UPA00164"/>
<evidence type="ECO:0000256" key="2">
    <source>
        <dbReference type="ARBA" id="ARBA00002953"/>
    </source>
</evidence>
<comment type="pathway">
    <text evidence="3">Glycan biosynthesis; glycogen biosynthesis.</text>
</comment>
<dbReference type="EC" id="2.4.1.18" evidence="5 11"/>
<dbReference type="PANTHER" id="PTHR43651:SF3">
    <property type="entry name" value="1,4-ALPHA-GLUCAN-BRANCHING ENZYME"/>
    <property type="match status" value="1"/>
</dbReference>
<dbReference type="InterPro" id="IPR014756">
    <property type="entry name" value="Ig_E-set"/>
</dbReference>
<keyword evidence="7" id="KW-0328">Glycosyltransferase</keyword>
<comment type="catalytic activity">
    <reaction evidence="1">
        <text>Transfers a segment of a (1-&gt;4)-alpha-D-glucan chain to a primary hydroxy group in a similar glucan chain.</text>
        <dbReference type="EC" id="2.4.1.18"/>
    </reaction>
</comment>
<comment type="caution">
    <text evidence="14">The sequence shown here is derived from an EMBL/GenBank/DDBJ whole genome shotgun (WGS) entry which is preliminary data.</text>
</comment>
<dbReference type="Gene3D" id="2.60.40.1180">
    <property type="entry name" value="Golgi alpha-mannosidase II"/>
    <property type="match status" value="1"/>
</dbReference>
<evidence type="ECO:0000256" key="9">
    <source>
        <dbReference type="ARBA" id="ARBA00023056"/>
    </source>
</evidence>
<reference evidence="15" key="1">
    <citation type="submission" date="2016-09" db="EMBL/GenBank/DDBJ databases">
        <title>Draft genome sequence of a novel species of the family Streptococcaceae isolated from flowers.</title>
        <authorList>
            <person name="Chuah L.-O."/>
            <person name="Yap K.-P."/>
            <person name="Thong K.L."/>
            <person name="Liong M.T."/>
            <person name="Ahmad R."/>
            <person name="Rusul G."/>
        </authorList>
    </citation>
    <scope>NUCLEOTIDE SEQUENCE [LARGE SCALE GENOMIC DNA]</scope>
    <source>
        <strain evidence="15">DF1</strain>
    </source>
</reference>
<dbReference type="RefSeq" id="WP_070793136.1">
    <property type="nucleotide sequence ID" value="NZ_MKIR01000024.1"/>
</dbReference>
<dbReference type="GO" id="GO:0003844">
    <property type="term" value="F:1,4-alpha-glucan branching enzyme activity"/>
    <property type="evidence" value="ECO:0007669"/>
    <property type="project" value="UniProtKB-UniRule"/>
</dbReference>
<gene>
    <name evidence="14" type="ORF">BG261_07125</name>
</gene>
<protein>
    <recommendedName>
        <fullName evidence="5 11">1,4-alpha-glucan branching enzyme</fullName>
        <ecNumber evidence="5 11">2.4.1.18</ecNumber>
    </recommendedName>
</protein>
<accession>A0A1E8GKG8</accession>
<evidence type="ECO:0000256" key="12">
    <source>
        <dbReference type="PIRSR" id="PIRSR000463-1"/>
    </source>
</evidence>
<evidence type="ECO:0000256" key="7">
    <source>
        <dbReference type="ARBA" id="ARBA00022676"/>
    </source>
</evidence>
<dbReference type="InterPro" id="IPR013783">
    <property type="entry name" value="Ig-like_fold"/>
</dbReference>
<evidence type="ECO:0000256" key="8">
    <source>
        <dbReference type="ARBA" id="ARBA00022679"/>
    </source>
</evidence>
<sequence>MNKQSESFTTGENFKAQDYFGHHKTKNGHTFRVWAPNAQNVDLVGDFTNWAENPIPMTKIDSQVWEITTELPNIGDLYKFQITRSNGEIIMKIDPFSIGLEKRPGTASVIYDIPEKKWKDDKWINRRNKTNYFKEPINIYEVHPYSWNNHDDGTPYTFKELKETLIPYLIEMNYTHVEFMPLMAHPLGMSWGYQLIGYFALENTYGRPEELRDFVEECHLNNIGVIVDWVPGHFCINDDSLAYYDGTPTFEYYNETRANNYRWGALNFDLGKPQVQSFLISSALFWLEYYHIDGIRVDAVSNMVYLDYDEGPWEPNHEGTNINFEGYHFLRKLNAVVKEKHPNVLMIAEDSETKIKVTGPISENTLGFDYKWNMGWMNDILRFYEMDPIFRKYNYGLLTFSFMYAMSENFILPFSHDEVVHGKKSMMHKMWGNREQQFSGLRNLYAYQMCHPGKKLLFMGSEFGQFLEWKYDQGLEWDSLNDDLNHKMQHYSKTLNEFYKGHSPLWAIDHDYSGIEIIDADNSDQSILSFLRKDEENYILCVFNMTPVERVNFTVGVPDAGLYTEIFNSELKEFGGNLDKLNQDTKTREGDWKHYKNTLSFTLPPLGASLWKLKIKDKKKKGKS</sequence>
<dbReference type="NCBIfam" id="NF008967">
    <property type="entry name" value="PRK12313.1"/>
    <property type="match status" value="1"/>
</dbReference>
<dbReference type="CDD" id="cd02855">
    <property type="entry name" value="E_set_GBE_prok_N"/>
    <property type="match status" value="1"/>
</dbReference>
<dbReference type="PANTHER" id="PTHR43651">
    <property type="entry name" value="1,4-ALPHA-GLUCAN-BRANCHING ENZYME"/>
    <property type="match status" value="1"/>
</dbReference>
<dbReference type="InterPro" id="IPR006407">
    <property type="entry name" value="GlgB"/>
</dbReference>
<proteinExistence type="inferred from homology"/>
<dbReference type="Gene3D" id="2.60.40.10">
    <property type="entry name" value="Immunoglobulins"/>
    <property type="match status" value="1"/>
</dbReference>
<evidence type="ECO:0000256" key="3">
    <source>
        <dbReference type="ARBA" id="ARBA00004964"/>
    </source>
</evidence>
<dbReference type="OrthoDB" id="9800174at2"/>